<dbReference type="OrthoDB" id="1727555at2759"/>
<comment type="subcellular location">
    <subcellularLocation>
        <location evidence="1 6">Secreted</location>
    </subcellularLocation>
</comment>
<dbReference type="Pfam" id="PF05938">
    <property type="entry name" value="Self-incomp_S1"/>
    <property type="match status" value="1"/>
</dbReference>
<keyword evidence="3 6" id="KW-0713">Self-incompatibility</keyword>
<proteinExistence type="inferred from homology"/>
<dbReference type="PANTHER" id="PTHR31232:SF18">
    <property type="entry name" value="S-PROTEIN HOMOLOG"/>
    <property type="match status" value="1"/>
</dbReference>
<dbReference type="EMBL" id="JACGCM010001609">
    <property type="protein sequence ID" value="KAF6152772.1"/>
    <property type="molecule type" value="Genomic_DNA"/>
</dbReference>
<evidence type="ECO:0000256" key="1">
    <source>
        <dbReference type="ARBA" id="ARBA00004613"/>
    </source>
</evidence>
<evidence type="ECO:0000256" key="3">
    <source>
        <dbReference type="ARBA" id="ARBA00022471"/>
    </source>
</evidence>
<evidence type="ECO:0000256" key="2">
    <source>
        <dbReference type="ARBA" id="ARBA00005581"/>
    </source>
</evidence>
<keyword evidence="5" id="KW-0732">Signal</keyword>
<evidence type="ECO:0000256" key="6">
    <source>
        <dbReference type="RuleBase" id="RU367044"/>
    </source>
</evidence>
<comment type="caution">
    <text evidence="7">The sequence shown here is derived from an EMBL/GenBank/DDBJ whole genome shotgun (WGS) entry which is preliminary data.</text>
</comment>
<evidence type="ECO:0000313" key="7">
    <source>
        <dbReference type="EMBL" id="KAF6152772.1"/>
    </source>
</evidence>
<protein>
    <recommendedName>
        <fullName evidence="6">S-protein homolog</fullName>
    </recommendedName>
</protein>
<accession>A0A7J7MD66</accession>
<keyword evidence="8" id="KW-1185">Reference proteome</keyword>
<evidence type="ECO:0000256" key="4">
    <source>
        <dbReference type="ARBA" id="ARBA00022525"/>
    </source>
</evidence>
<dbReference type="Proteomes" id="UP000541444">
    <property type="component" value="Unassembled WGS sequence"/>
</dbReference>
<name>A0A7J7MD66_9MAGN</name>
<dbReference type="PANTHER" id="PTHR31232">
    <property type="match status" value="1"/>
</dbReference>
<dbReference type="GO" id="GO:0060320">
    <property type="term" value="P:rejection of self pollen"/>
    <property type="evidence" value="ECO:0007669"/>
    <property type="project" value="UniProtKB-KW"/>
</dbReference>
<dbReference type="InterPro" id="IPR010264">
    <property type="entry name" value="Self-incomp_S1"/>
</dbReference>
<dbReference type="AlphaFoldDB" id="A0A7J7MD66"/>
<sequence>MPMNIHCKSGNDDLGQHIVPSDQNYTWSFYPNIWDSTLYFYWIQWVRSDGKQVSGDFDIYRESREVLKCRDRCVWYAKNDGIYFRYNWKVPDHMQLMYQWPN</sequence>
<reference evidence="7 8" key="1">
    <citation type="journal article" date="2020" name="IScience">
        <title>Genome Sequencing of the Endangered Kingdonia uniflora (Circaeasteraceae, Ranunculales) Reveals Potential Mechanisms of Evolutionary Specialization.</title>
        <authorList>
            <person name="Sun Y."/>
            <person name="Deng T."/>
            <person name="Zhang A."/>
            <person name="Moore M.J."/>
            <person name="Landis J.B."/>
            <person name="Lin N."/>
            <person name="Zhang H."/>
            <person name="Zhang X."/>
            <person name="Huang J."/>
            <person name="Zhang X."/>
            <person name="Sun H."/>
            <person name="Wang H."/>
        </authorList>
    </citation>
    <scope>NUCLEOTIDE SEQUENCE [LARGE SCALE GENOMIC DNA]</scope>
    <source>
        <strain evidence="7">TB1705</strain>
        <tissue evidence="7">Leaf</tissue>
    </source>
</reference>
<comment type="similarity">
    <text evidence="2 6">Belongs to the plant self-incompatibility (S1) protein family.</text>
</comment>
<dbReference type="GO" id="GO:0005576">
    <property type="term" value="C:extracellular region"/>
    <property type="evidence" value="ECO:0007669"/>
    <property type="project" value="UniProtKB-SubCell"/>
</dbReference>
<keyword evidence="4 6" id="KW-0964">Secreted</keyword>
<evidence type="ECO:0000313" key="8">
    <source>
        <dbReference type="Proteomes" id="UP000541444"/>
    </source>
</evidence>
<organism evidence="7 8">
    <name type="scientific">Kingdonia uniflora</name>
    <dbReference type="NCBI Taxonomy" id="39325"/>
    <lineage>
        <taxon>Eukaryota</taxon>
        <taxon>Viridiplantae</taxon>
        <taxon>Streptophyta</taxon>
        <taxon>Embryophyta</taxon>
        <taxon>Tracheophyta</taxon>
        <taxon>Spermatophyta</taxon>
        <taxon>Magnoliopsida</taxon>
        <taxon>Ranunculales</taxon>
        <taxon>Circaeasteraceae</taxon>
        <taxon>Kingdonia</taxon>
    </lineage>
</organism>
<evidence type="ECO:0000256" key="5">
    <source>
        <dbReference type="ARBA" id="ARBA00022729"/>
    </source>
</evidence>
<gene>
    <name evidence="7" type="ORF">GIB67_004601</name>
</gene>